<name>A0ABY0IC39_9BACT</name>
<keyword evidence="1" id="KW-0808">Transferase</keyword>
<dbReference type="EMBL" id="QDKL01000003">
    <property type="protein sequence ID" value="RZF20528.1"/>
    <property type="molecule type" value="Genomic_DNA"/>
</dbReference>
<dbReference type="SUPFAM" id="SSF54211">
    <property type="entry name" value="Ribosomal protein S5 domain 2-like"/>
    <property type="match status" value="1"/>
</dbReference>
<keyword evidence="1" id="KW-0418">Kinase</keyword>
<dbReference type="RefSeq" id="WP_115362430.1">
    <property type="nucleotide sequence ID" value="NZ_QDKL01000003.1"/>
</dbReference>
<proteinExistence type="predicted"/>
<gene>
    <name evidence="1" type="ORF">DAY19_11110</name>
</gene>
<dbReference type="InterPro" id="IPR047765">
    <property type="entry name" value="GHMP_GYDIA-like"/>
</dbReference>
<organism evidence="1 2">
    <name type="scientific">Halobacteriovorax vibrionivorans</name>
    <dbReference type="NCBI Taxonomy" id="2152716"/>
    <lineage>
        <taxon>Bacteria</taxon>
        <taxon>Pseudomonadati</taxon>
        <taxon>Bdellovibrionota</taxon>
        <taxon>Bacteriovoracia</taxon>
        <taxon>Bacteriovoracales</taxon>
        <taxon>Halobacteriovoraceae</taxon>
        <taxon>Halobacteriovorax</taxon>
    </lineage>
</organism>
<accession>A0ABY0IC39</accession>
<dbReference type="InterPro" id="IPR014721">
    <property type="entry name" value="Ribsml_uS5_D2-typ_fold_subgr"/>
</dbReference>
<dbReference type="GO" id="GO:0016301">
    <property type="term" value="F:kinase activity"/>
    <property type="evidence" value="ECO:0007669"/>
    <property type="project" value="UniProtKB-KW"/>
</dbReference>
<dbReference type="InterPro" id="IPR020568">
    <property type="entry name" value="Ribosomal_Su5_D2-typ_SF"/>
</dbReference>
<comment type="caution">
    <text evidence="1">The sequence shown here is derived from an EMBL/GenBank/DDBJ whole genome shotgun (WGS) entry which is preliminary data.</text>
</comment>
<keyword evidence="2" id="KW-1185">Reference proteome</keyword>
<sequence>MNTTHTSNNILKYLEGEQFLELPKNGQLYFGHGKLLLSGEYFVLDGAKALGLPTTVGQSLRVQYSSSFDPKLYWKSYDPAGKLWFEVTFEFWHFNILNENPTKEMIVLQQMLRQARRQNKHFLRDGVDVHVVTQLGFPLEWGLGSSSTLIHNIADWAMISPFELAFNTLGGSGYDIACAQSEEPIIYQKGGEGPNWSPIEFNPSFKNNLYFIYLGHKKNSRDAIEYYNELRPHSPEIINTISELSMQMATANTQEEFNFLIRAHEDIVSSHLKLSPIKKEAFSDFDGEIKSLGAWGGDFILASSNGPRKYVKNYFDQKGLKVCIPYRELIVETQTPSEIKNVH</sequence>
<dbReference type="Gene3D" id="3.30.230.10">
    <property type="match status" value="1"/>
</dbReference>
<evidence type="ECO:0000313" key="1">
    <source>
        <dbReference type="EMBL" id="RZF20528.1"/>
    </source>
</evidence>
<dbReference type="NCBIfam" id="NF040656">
    <property type="entry name" value="GHMP_GYDIA"/>
    <property type="match status" value="1"/>
</dbReference>
<evidence type="ECO:0000313" key="2">
    <source>
        <dbReference type="Proteomes" id="UP000443582"/>
    </source>
</evidence>
<dbReference type="Proteomes" id="UP000443582">
    <property type="component" value="Unassembled WGS sequence"/>
</dbReference>
<protein>
    <submittedName>
        <fullName evidence="1">GHMP kinase</fullName>
    </submittedName>
</protein>
<reference evidence="2" key="1">
    <citation type="journal article" date="2019" name="Int. J. Syst. Evol. Microbiol.">
        <title>Halobacteriovorax valvorus sp. nov., a novel prokaryotic predator isolated from coastal seawater of China.</title>
        <authorList>
            <person name="Chen M.-X."/>
        </authorList>
    </citation>
    <scope>NUCLEOTIDE SEQUENCE [LARGE SCALE GENOMIC DNA]</scope>
    <source>
        <strain evidence="2">BL9</strain>
    </source>
</reference>